<proteinExistence type="predicted"/>
<sequence>MSVLARVNHRSLAACAALAVTTIALTASGLNSAGNAQSWVELGTRIESGGEGKVTLVDDFTLLNTAANTVYDNGIIGAKASSWREGAGDNTTAEVSVQANYIRGNWNISGSWRDGVVKFTFTGNAVGTDNAKVLQDIVTVCQEVTSEDCPIEEILNGGRVQQSDRRSSAEWLNGGCVSVISYYRSTNRSYPGTGIVEVLLCDAGTGSDVAGGGWTGRDFIQFSVPPTGLLRGSEDTSPYRFYVGGGTLKTSALSVRTKYDGSEPTSTPTPPWPIPTP</sequence>
<feature type="region of interest" description="Disordered" evidence="1">
    <location>
        <begin position="257"/>
        <end position="277"/>
    </location>
</feature>
<name>A0A6J7P134_9ZZZZ</name>
<dbReference type="AlphaFoldDB" id="A0A6J7P134"/>
<protein>
    <submittedName>
        <fullName evidence="2">Unannotated protein</fullName>
    </submittedName>
</protein>
<evidence type="ECO:0000256" key="1">
    <source>
        <dbReference type="SAM" id="MobiDB-lite"/>
    </source>
</evidence>
<evidence type="ECO:0000313" key="2">
    <source>
        <dbReference type="EMBL" id="CAB4999176.1"/>
    </source>
</evidence>
<gene>
    <name evidence="2" type="ORF">UFOPK3992_00526</name>
</gene>
<dbReference type="EMBL" id="CAFBOZ010000056">
    <property type="protein sequence ID" value="CAB4999176.1"/>
    <property type="molecule type" value="Genomic_DNA"/>
</dbReference>
<feature type="compositionally biased region" description="Pro residues" evidence="1">
    <location>
        <begin position="267"/>
        <end position="277"/>
    </location>
</feature>
<accession>A0A6J7P134</accession>
<organism evidence="2">
    <name type="scientific">freshwater metagenome</name>
    <dbReference type="NCBI Taxonomy" id="449393"/>
    <lineage>
        <taxon>unclassified sequences</taxon>
        <taxon>metagenomes</taxon>
        <taxon>ecological metagenomes</taxon>
    </lineage>
</organism>
<reference evidence="2" key="1">
    <citation type="submission" date="2020-05" db="EMBL/GenBank/DDBJ databases">
        <authorList>
            <person name="Chiriac C."/>
            <person name="Salcher M."/>
            <person name="Ghai R."/>
            <person name="Kavagutti S V."/>
        </authorList>
    </citation>
    <scope>NUCLEOTIDE SEQUENCE</scope>
</reference>